<accession>A0ABV5NLI2</accession>
<dbReference type="GO" id="GO:0009003">
    <property type="term" value="F:signal peptidase activity"/>
    <property type="evidence" value="ECO:0007669"/>
    <property type="project" value="UniProtKB-EC"/>
</dbReference>
<dbReference type="RefSeq" id="WP_364371298.1">
    <property type="nucleotide sequence ID" value="NZ_JBHMCF010000012.1"/>
</dbReference>
<dbReference type="SUPFAM" id="SSF51306">
    <property type="entry name" value="LexA/Signal peptidase"/>
    <property type="match status" value="1"/>
</dbReference>
<evidence type="ECO:0000256" key="3">
    <source>
        <dbReference type="RuleBase" id="RU362042"/>
    </source>
</evidence>
<dbReference type="InterPro" id="IPR000223">
    <property type="entry name" value="Pept_S26A_signal_pept_1"/>
</dbReference>
<evidence type="ECO:0000259" key="4">
    <source>
        <dbReference type="Pfam" id="PF10502"/>
    </source>
</evidence>
<comment type="similarity">
    <text evidence="2 3">Belongs to the peptidase S26 family.</text>
</comment>
<dbReference type="InterPro" id="IPR036286">
    <property type="entry name" value="LexA/Signal_pep-like_sf"/>
</dbReference>
<keyword evidence="6" id="KW-1185">Reference proteome</keyword>
<dbReference type="Proteomes" id="UP001589568">
    <property type="component" value="Unassembled WGS sequence"/>
</dbReference>
<sequence length="181" mass="19375">MIRTRLSALSLALSLALLLPLSGCALVDVALGGYRATMPGESMEPTIRMGSLLTASQPGDYAPRTGDIIIYRTPEGWAGTVAGQRRVGRVIGVPGSTVKCCVTGGLLELNGKPLEEPYVTIRPSSRVEFDIRVPQGRLWIMNDHRHVSKDSRYYMDAPGGGTIGVTDVEGVVTKIDPPAQQ</sequence>
<comment type="caution">
    <text evidence="5">The sequence shown here is derived from an EMBL/GenBank/DDBJ whole genome shotgun (WGS) entry which is preliminary data.</text>
</comment>
<proteinExistence type="inferred from homology"/>
<protein>
    <recommendedName>
        <fullName evidence="3">Signal peptidase I</fullName>
        <ecNumber evidence="3">3.4.21.89</ecNumber>
    </recommendedName>
</protein>
<dbReference type="PANTHER" id="PTHR43390:SF1">
    <property type="entry name" value="CHLOROPLAST PROCESSING PEPTIDASE"/>
    <property type="match status" value="1"/>
</dbReference>
<dbReference type="Gene3D" id="2.10.109.10">
    <property type="entry name" value="Umud Fragment, subunit A"/>
    <property type="match status" value="1"/>
</dbReference>
<evidence type="ECO:0000256" key="2">
    <source>
        <dbReference type="ARBA" id="ARBA00009370"/>
    </source>
</evidence>
<gene>
    <name evidence="5" type="primary">lepB</name>
    <name evidence="5" type="ORF">ACFFR3_16690</name>
</gene>
<evidence type="ECO:0000256" key="1">
    <source>
        <dbReference type="ARBA" id="ARBA00004401"/>
    </source>
</evidence>
<evidence type="ECO:0000313" key="6">
    <source>
        <dbReference type="Proteomes" id="UP001589568"/>
    </source>
</evidence>
<name>A0ABV5NLI2_9ACTN</name>
<dbReference type="EMBL" id="JBHMCF010000012">
    <property type="protein sequence ID" value="MFB9471161.1"/>
    <property type="molecule type" value="Genomic_DNA"/>
</dbReference>
<dbReference type="InterPro" id="IPR019533">
    <property type="entry name" value="Peptidase_S26"/>
</dbReference>
<dbReference type="CDD" id="cd06530">
    <property type="entry name" value="S26_SPase_I"/>
    <property type="match status" value="1"/>
</dbReference>
<keyword evidence="3 5" id="KW-0378">Hydrolase</keyword>
<feature type="domain" description="Peptidase S26" evidence="4">
    <location>
        <begin position="35"/>
        <end position="172"/>
    </location>
</feature>
<dbReference type="NCBIfam" id="TIGR02227">
    <property type="entry name" value="sigpep_I_bact"/>
    <property type="match status" value="1"/>
</dbReference>
<evidence type="ECO:0000313" key="5">
    <source>
        <dbReference type="EMBL" id="MFB9471161.1"/>
    </source>
</evidence>
<dbReference type="PANTHER" id="PTHR43390">
    <property type="entry name" value="SIGNAL PEPTIDASE I"/>
    <property type="match status" value="1"/>
</dbReference>
<dbReference type="EC" id="3.4.21.89" evidence="3"/>
<dbReference type="PRINTS" id="PR00727">
    <property type="entry name" value="LEADERPTASE"/>
</dbReference>
<reference evidence="5 6" key="1">
    <citation type="submission" date="2024-09" db="EMBL/GenBank/DDBJ databases">
        <authorList>
            <person name="Sun Q."/>
            <person name="Mori K."/>
        </authorList>
    </citation>
    <scope>NUCLEOTIDE SEQUENCE [LARGE SCALE GENOMIC DNA]</scope>
    <source>
        <strain evidence="5 6">JCM 3324</strain>
    </source>
</reference>
<dbReference type="Pfam" id="PF10502">
    <property type="entry name" value="Peptidase_S26"/>
    <property type="match status" value="1"/>
</dbReference>
<comment type="catalytic activity">
    <reaction evidence="3">
        <text>Cleavage of hydrophobic, N-terminal signal or leader sequences from secreted and periplasmic proteins.</text>
        <dbReference type="EC" id="3.4.21.89"/>
    </reaction>
</comment>
<keyword evidence="3" id="KW-0645">Protease</keyword>
<organism evidence="5 6">
    <name type="scientific">Nonomuraea salmonea</name>
    <dbReference type="NCBI Taxonomy" id="46181"/>
    <lineage>
        <taxon>Bacteria</taxon>
        <taxon>Bacillati</taxon>
        <taxon>Actinomycetota</taxon>
        <taxon>Actinomycetes</taxon>
        <taxon>Streptosporangiales</taxon>
        <taxon>Streptosporangiaceae</taxon>
        <taxon>Nonomuraea</taxon>
    </lineage>
</organism>
<comment type="subcellular location">
    <subcellularLocation>
        <location evidence="1">Cell membrane</location>
        <topology evidence="1">Single-pass type II membrane protein</topology>
    </subcellularLocation>
    <subcellularLocation>
        <location evidence="3">Membrane</location>
        <topology evidence="3">Single-pass type II membrane protein</topology>
    </subcellularLocation>
</comment>